<dbReference type="RefSeq" id="WP_186505395.1">
    <property type="nucleotide sequence ID" value="NZ_JACNEP010000002.1"/>
</dbReference>
<feature type="domain" description="Sulfotransferase" evidence="3">
    <location>
        <begin position="7"/>
        <end position="231"/>
    </location>
</feature>
<evidence type="ECO:0000313" key="4">
    <source>
        <dbReference type="EMBL" id="MBC3764928.1"/>
    </source>
</evidence>
<reference evidence="4" key="2">
    <citation type="submission" date="2020-08" db="EMBL/GenBank/DDBJ databases">
        <authorList>
            <person name="Lai Q."/>
        </authorList>
    </citation>
    <scope>NUCLEOTIDE SEQUENCE</scope>
    <source>
        <strain evidence="4">S27-2</strain>
    </source>
</reference>
<dbReference type="InterPro" id="IPR037359">
    <property type="entry name" value="NST/OST"/>
</dbReference>
<evidence type="ECO:0000313" key="5">
    <source>
        <dbReference type="Proteomes" id="UP000601768"/>
    </source>
</evidence>
<dbReference type="PANTHER" id="PTHR10605">
    <property type="entry name" value="HEPARAN SULFATE SULFOTRANSFERASE"/>
    <property type="match status" value="1"/>
</dbReference>
<evidence type="ECO:0000256" key="2">
    <source>
        <dbReference type="ARBA" id="ARBA00023180"/>
    </source>
</evidence>
<name>A0A8J6ISR9_9ALTE</name>
<keyword evidence="5" id="KW-1185">Reference proteome</keyword>
<gene>
    <name evidence="4" type="ORF">H8B19_03505</name>
</gene>
<dbReference type="AlphaFoldDB" id="A0A8J6ISR9"/>
<comment type="caution">
    <text evidence="4">The sequence shown here is derived from an EMBL/GenBank/DDBJ whole genome shotgun (WGS) entry which is preliminary data.</text>
</comment>
<dbReference type="Pfam" id="PF00685">
    <property type="entry name" value="Sulfotransfer_1"/>
    <property type="match status" value="1"/>
</dbReference>
<keyword evidence="2" id="KW-0325">Glycoprotein</keyword>
<dbReference type="GO" id="GO:0008146">
    <property type="term" value="F:sulfotransferase activity"/>
    <property type="evidence" value="ECO:0007669"/>
    <property type="project" value="InterPro"/>
</dbReference>
<proteinExistence type="predicted"/>
<dbReference type="PANTHER" id="PTHR10605:SF56">
    <property type="entry name" value="BIFUNCTIONAL HEPARAN SULFATE N-DEACETYLASE_N-SULFOTRANSFERASE"/>
    <property type="match status" value="1"/>
</dbReference>
<reference evidence="4" key="1">
    <citation type="journal article" date="2018" name="Int. J. Syst. Evol. Microbiol.">
        <title>Neptunicella marina gen. nov., sp. nov., isolated from surface seawater.</title>
        <authorList>
            <person name="Liu X."/>
            <person name="Lai Q."/>
            <person name="Du Y."/>
            <person name="Zhang X."/>
            <person name="Liu Z."/>
            <person name="Sun F."/>
            <person name="Shao Z."/>
        </authorList>
    </citation>
    <scope>NUCLEOTIDE SEQUENCE</scope>
    <source>
        <strain evidence="4">S27-2</strain>
    </source>
</reference>
<dbReference type="InterPro" id="IPR000863">
    <property type="entry name" value="Sulfotransferase_dom"/>
</dbReference>
<evidence type="ECO:0000256" key="1">
    <source>
        <dbReference type="ARBA" id="ARBA00022679"/>
    </source>
</evidence>
<dbReference type="EMBL" id="JACNEP010000002">
    <property type="protein sequence ID" value="MBC3764928.1"/>
    <property type="molecule type" value="Genomic_DNA"/>
</dbReference>
<protein>
    <submittedName>
        <fullName evidence="4">Sulfotransferase</fullName>
    </submittedName>
</protein>
<sequence length="256" mass="30249">MRQINLHIIGVQKAGTTALASFLHQHHDIYVVDGKEAHIFDHPHFEECPDQTVFTNRQYRKRLTQFKNEKILCDATPITIFNHHFLSACYRYNPQAKFIAILRDPVERAISHYQMSKNNGQERLNMLSAFVSETQRLKKAKHGKSWNFDSSYRTQSYLQRGLYTTQLKTLFDIVPAAQILVLRQNDLRNKHQLTLNRIFDFLEVEHQSISTAKVFESTYTKSHWTDQLAKLYATFYFWIRRESPKNWERIIKSAQG</sequence>
<dbReference type="SUPFAM" id="SSF52540">
    <property type="entry name" value="P-loop containing nucleoside triphosphate hydrolases"/>
    <property type="match status" value="1"/>
</dbReference>
<evidence type="ECO:0000259" key="3">
    <source>
        <dbReference type="Pfam" id="PF00685"/>
    </source>
</evidence>
<accession>A0A8J6ISR9</accession>
<dbReference type="InterPro" id="IPR027417">
    <property type="entry name" value="P-loop_NTPase"/>
</dbReference>
<organism evidence="4 5">
    <name type="scientific">Neptunicella marina</name>
    <dbReference type="NCBI Taxonomy" id="2125989"/>
    <lineage>
        <taxon>Bacteria</taxon>
        <taxon>Pseudomonadati</taxon>
        <taxon>Pseudomonadota</taxon>
        <taxon>Gammaproteobacteria</taxon>
        <taxon>Alteromonadales</taxon>
        <taxon>Alteromonadaceae</taxon>
        <taxon>Neptunicella</taxon>
    </lineage>
</organism>
<dbReference type="Gene3D" id="3.40.50.300">
    <property type="entry name" value="P-loop containing nucleotide triphosphate hydrolases"/>
    <property type="match status" value="1"/>
</dbReference>
<keyword evidence="1" id="KW-0808">Transferase</keyword>
<dbReference type="Proteomes" id="UP000601768">
    <property type="component" value="Unassembled WGS sequence"/>
</dbReference>